<evidence type="ECO:0000313" key="2">
    <source>
        <dbReference type="EMBL" id="KAL0404027.1"/>
    </source>
</evidence>
<dbReference type="AlphaFoldDB" id="A0AAW2TH24"/>
<comment type="caution">
    <text evidence="2">The sequence shown here is derived from an EMBL/GenBank/DDBJ whole genome shotgun (WGS) entry which is preliminary data.</text>
</comment>
<accession>A0AAW2TH24</accession>
<proteinExistence type="predicted"/>
<name>A0AAW2TH24_SESRA</name>
<feature type="region of interest" description="Disordered" evidence="1">
    <location>
        <begin position="1"/>
        <end position="54"/>
    </location>
</feature>
<protein>
    <recommendedName>
        <fullName evidence="3">Retrotransposon gag protein</fullName>
    </recommendedName>
</protein>
<feature type="region of interest" description="Disordered" evidence="1">
    <location>
        <begin position="189"/>
        <end position="237"/>
    </location>
</feature>
<evidence type="ECO:0000256" key="1">
    <source>
        <dbReference type="SAM" id="MobiDB-lite"/>
    </source>
</evidence>
<organism evidence="2">
    <name type="scientific">Sesamum radiatum</name>
    <name type="common">Black benniseed</name>
    <dbReference type="NCBI Taxonomy" id="300843"/>
    <lineage>
        <taxon>Eukaryota</taxon>
        <taxon>Viridiplantae</taxon>
        <taxon>Streptophyta</taxon>
        <taxon>Embryophyta</taxon>
        <taxon>Tracheophyta</taxon>
        <taxon>Spermatophyta</taxon>
        <taxon>Magnoliopsida</taxon>
        <taxon>eudicotyledons</taxon>
        <taxon>Gunneridae</taxon>
        <taxon>Pentapetalae</taxon>
        <taxon>asterids</taxon>
        <taxon>lamiids</taxon>
        <taxon>Lamiales</taxon>
        <taxon>Pedaliaceae</taxon>
        <taxon>Sesamum</taxon>
    </lineage>
</organism>
<dbReference type="EMBL" id="JACGWJ010000008">
    <property type="protein sequence ID" value="KAL0404027.1"/>
    <property type="molecule type" value="Genomic_DNA"/>
</dbReference>
<reference evidence="2" key="2">
    <citation type="journal article" date="2024" name="Plant">
        <title>Genomic evolution and insights into agronomic trait innovations of Sesamum species.</title>
        <authorList>
            <person name="Miao H."/>
            <person name="Wang L."/>
            <person name="Qu L."/>
            <person name="Liu H."/>
            <person name="Sun Y."/>
            <person name="Le M."/>
            <person name="Wang Q."/>
            <person name="Wei S."/>
            <person name="Zheng Y."/>
            <person name="Lin W."/>
            <person name="Duan Y."/>
            <person name="Cao H."/>
            <person name="Xiong S."/>
            <person name="Wang X."/>
            <person name="Wei L."/>
            <person name="Li C."/>
            <person name="Ma Q."/>
            <person name="Ju M."/>
            <person name="Zhao R."/>
            <person name="Li G."/>
            <person name="Mu C."/>
            <person name="Tian Q."/>
            <person name="Mei H."/>
            <person name="Zhang T."/>
            <person name="Gao T."/>
            <person name="Zhang H."/>
        </authorList>
    </citation>
    <scope>NUCLEOTIDE SEQUENCE</scope>
    <source>
        <strain evidence="2">G02</strain>
    </source>
</reference>
<feature type="compositionally biased region" description="Acidic residues" evidence="1">
    <location>
        <begin position="189"/>
        <end position="200"/>
    </location>
</feature>
<evidence type="ECO:0008006" key="3">
    <source>
        <dbReference type="Google" id="ProtNLM"/>
    </source>
</evidence>
<feature type="compositionally biased region" description="Low complexity" evidence="1">
    <location>
        <begin position="1"/>
        <end position="17"/>
    </location>
</feature>
<feature type="region of interest" description="Disordered" evidence="1">
    <location>
        <begin position="72"/>
        <end position="91"/>
    </location>
</feature>
<reference evidence="2" key="1">
    <citation type="submission" date="2020-06" db="EMBL/GenBank/DDBJ databases">
        <authorList>
            <person name="Li T."/>
            <person name="Hu X."/>
            <person name="Zhang T."/>
            <person name="Song X."/>
            <person name="Zhang H."/>
            <person name="Dai N."/>
            <person name="Sheng W."/>
            <person name="Hou X."/>
            <person name="Wei L."/>
        </authorList>
    </citation>
    <scope>NUCLEOTIDE SEQUENCE</scope>
    <source>
        <strain evidence="2">G02</strain>
        <tissue evidence="2">Leaf</tissue>
    </source>
</reference>
<sequence>MQQNTQQFQQNTQQFQQSVQMSIQHLKSQMSQLASSVGRLESQGKFPSQPIVNSKHNGSAIVLHSGKELQEHMDKNSTKRGHAQKRKAEKEVKIPKEQNDMPKDDHPKVLVTRPPFLERFAKSKKEEEEKEIFETFRKVEVNIPLLDAIKQIPRYAKFLKELCTKIGVVIQLADQSAVYPEGVLEDVLVQDDDIKDNEDSDASKEEEEKNDEEERGKELNHKNMEDANQTITQEQTT</sequence>
<feature type="compositionally biased region" description="Polar residues" evidence="1">
    <location>
        <begin position="18"/>
        <end position="35"/>
    </location>
</feature>
<feature type="compositionally biased region" description="Polar residues" evidence="1">
    <location>
        <begin position="226"/>
        <end position="237"/>
    </location>
</feature>
<gene>
    <name evidence="2" type="ORF">Sradi_2043500</name>
</gene>
<feature type="compositionally biased region" description="Basic and acidic residues" evidence="1">
    <location>
        <begin position="201"/>
        <end position="225"/>
    </location>
</feature>